<dbReference type="PANTHER" id="PTHR47259">
    <property type="match status" value="1"/>
</dbReference>
<keyword evidence="4" id="KW-1185">Reference proteome</keyword>
<feature type="transmembrane region" description="Helical" evidence="1">
    <location>
        <begin position="185"/>
        <end position="208"/>
    </location>
</feature>
<comment type="caution">
    <text evidence="3">The sequence shown here is derived from an EMBL/GenBank/DDBJ whole genome shotgun (WGS) entry which is preliminary data.</text>
</comment>
<gene>
    <name evidence="3" type="ORF">RFI_37409</name>
</gene>
<feature type="domain" description="GTP cyclohydrolase N-terminal" evidence="2">
    <location>
        <begin position="131"/>
        <end position="247"/>
    </location>
</feature>
<dbReference type="SUPFAM" id="SSF142695">
    <property type="entry name" value="RibA-like"/>
    <property type="match status" value="1"/>
</dbReference>
<dbReference type="InterPro" id="IPR036144">
    <property type="entry name" value="RibA-like_sf"/>
</dbReference>
<sequence>MSVDKSAEDRLYSYDYRDVHKDLEAGKVAGAYGWDHACYHAIAEKKAGVDMSEFHSKRSKSEQTKKEINLFFFENEKEGGKQKKKIIEFHSYQFHVFVCLFFFFFLQFNLMKLDECYVPEVQELLENADTQKHWKKIVTFDPWGMTATTPTIAGTTAYMNVPELTQLHPDGKIVNEDGSVNTTKVIFFFYLFIFFFVCVCFSLFRTFFNNNKKKKTWLNSGQYAWNLPALANRLELTEDEFRDALYKYTKNGDLKDKSIRTFLPQVGGLTCYFFGDPRKIRNKKCEVAVRVHDECNGSDVFGTDICTCRPYLVFALQSCIECAQSGGVGV</sequence>
<dbReference type="AlphaFoldDB" id="X6LEQ8"/>
<dbReference type="OrthoDB" id="57939at2759"/>
<proteinExistence type="predicted"/>
<accession>X6LEQ8</accession>
<dbReference type="InterPro" id="IPR022163">
    <property type="entry name" value="GTP_CH_N"/>
</dbReference>
<dbReference type="Gene3D" id="3.40.50.10990">
    <property type="entry name" value="GTP cyclohydrolase II"/>
    <property type="match status" value="1"/>
</dbReference>
<dbReference type="PANTHER" id="PTHR47259:SF2">
    <property type="entry name" value="URACIL-REGULATED PROTEIN 1"/>
    <property type="match status" value="1"/>
</dbReference>
<name>X6LEQ8_RETFI</name>
<dbReference type="Proteomes" id="UP000023152">
    <property type="component" value="Unassembled WGS sequence"/>
</dbReference>
<keyword evidence="1" id="KW-0812">Transmembrane</keyword>
<keyword evidence="1" id="KW-0472">Membrane</keyword>
<evidence type="ECO:0000256" key="1">
    <source>
        <dbReference type="SAM" id="Phobius"/>
    </source>
</evidence>
<feature type="transmembrane region" description="Helical" evidence="1">
    <location>
        <begin position="92"/>
        <end position="110"/>
    </location>
</feature>
<reference evidence="3 4" key="1">
    <citation type="journal article" date="2013" name="Curr. Biol.">
        <title>The Genome of the Foraminiferan Reticulomyxa filosa.</title>
        <authorList>
            <person name="Glockner G."/>
            <person name="Hulsmann N."/>
            <person name="Schleicher M."/>
            <person name="Noegel A.A."/>
            <person name="Eichinger L."/>
            <person name="Gallinger C."/>
            <person name="Pawlowski J."/>
            <person name="Sierra R."/>
            <person name="Euteneuer U."/>
            <person name="Pillet L."/>
            <person name="Moustafa A."/>
            <person name="Platzer M."/>
            <person name="Groth M."/>
            <person name="Szafranski K."/>
            <person name="Schliwa M."/>
        </authorList>
    </citation>
    <scope>NUCLEOTIDE SEQUENCE [LARGE SCALE GENOMIC DNA]</scope>
</reference>
<protein>
    <recommendedName>
        <fullName evidence="2">GTP cyclohydrolase N-terminal domain-containing protein</fullName>
    </recommendedName>
</protein>
<evidence type="ECO:0000313" key="3">
    <source>
        <dbReference type="EMBL" id="ETO00049.1"/>
    </source>
</evidence>
<feature type="non-terminal residue" evidence="3">
    <location>
        <position position="330"/>
    </location>
</feature>
<evidence type="ECO:0000313" key="4">
    <source>
        <dbReference type="Proteomes" id="UP000023152"/>
    </source>
</evidence>
<organism evidence="3 4">
    <name type="scientific">Reticulomyxa filosa</name>
    <dbReference type="NCBI Taxonomy" id="46433"/>
    <lineage>
        <taxon>Eukaryota</taxon>
        <taxon>Sar</taxon>
        <taxon>Rhizaria</taxon>
        <taxon>Retaria</taxon>
        <taxon>Foraminifera</taxon>
        <taxon>Monothalamids</taxon>
        <taxon>Reticulomyxidae</taxon>
        <taxon>Reticulomyxa</taxon>
    </lineage>
</organism>
<keyword evidence="1" id="KW-1133">Transmembrane helix</keyword>
<evidence type="ECO:0000259" key="2">
    <source>
        <dbReference type="Pfam" id="PF12471"/>
    </source>
</evidence>
<dbReference type="Pfam" id="PF12471">
    <property type="entry name" value="GTP_CH_N"/>
    <property type="match status" value="1"/>
</dbReference>
<dbReference type="EMBL" id="ASPP01042142">
    <property type="protein sequence ID" value="ETO00049.1"/>
    <property type="molecule type" value="Genomic_DNA"/>
</dbReference>